<feature type="domain" description="Endoribonuclease YicC-like C-terminal" evidence="7">
    <location>
        <begin position="170"/>
        <end position="283"/>
    </location>
</feature>
<dbReference type="PANTHER" id="PTHR30636:SF3">
    <property type="entry name" value="UPF0701 PROTEIN YICC"/>
    <property type="match status" value="1"/>
</dbReference>
<evidence type="ECO:0000313" key="8">
    <source>
        <dbReference type="EMBL" id="MBL6818337.1"/>
    </source>
</evidence>
<evidence type="ECO:0000256" key="4">
    <source>
        <dbReference type="ARBA" id="ARBA00022801"/>
    </source>
</evidence>
<dbReference type="NCBIfam" id="TIGR00255">
    <property type="entry name" value="YicC/YloC family endoribonuclease"/>
    <property type="match status" value="1"/>
</dbReference>
<evidence type="ECO:0000256" key="1">
    <source>
        <dbReference type="ARBA" id="ARBA00001968"/>
    </source>
</evidence>
<dbReference type="GO" id="GO:0004521">
    <property type="term" value="F:RNA endonuclease activity"/>
    <property type="evidence" value="ECO:0007669"/>
    <property type="project" value="InterPro"/>
</dbReference>
<sequence>MTTSMTGFGTSRYLDKDTEVYCEIKSVNHRFLDVSIKPNDISYELDLYIREAISKKVKRGSIDIRFKFKFPSENTYIVNRGSIKNLVSTIKDLKSINTKDIKFSDIKDVPGIIKTEQNIRFNKNLVKKIFKEALDLLIENRKIEGKKIKKIFMLKINPIKRNTKKLSSSNKKLTKIRSDNLKDKVEQLCGSFEGEKLTQEVALLAIKHDVAEEIERINFHLESLSMELSLKNCSGKKIDFILQELFRETSTLSVKLDHPQYKQLALDMKLSVEEMREQAQNIE</sequence>
<comment type="caution">
    <text evidence="8">The sequence shown here is derived from an EMBL/GenBank/DDBJ whole genome shotgun (WGS) entry which is preliminary data.</text>
</comment>
<comment type="similarity">
    <text evidence="5">Belongs to the YicC/YloC family.</text>
</comment>
<dbReference type="InterPro" id="IPR013551">
    <property type="entry name" value="YicC-like_C"/>
</dbReference>
<dbReference type="PANTHER" id="PTHR30636">
    <property type="entry name" value="UPF0701 PROTEIN YICC"/>
    <property type="match status" value="1"/>
</dbReference>
<evidence type="ECO:0000256" key="3">
    <source>
        <dbReference type="ARBA" id="ARBA00022759"/>
    </source>
</evidence>
<accession>A0A937I7H8</accession>
<organism evidence="8 9">
    <name type="scientific">SAR86 cluster bacterium</name>
    <dbReference type="NCBI Taxonomy" id="2030880"/>
    <lineage>
        <taxon>Bacteria</taxon>
        <taxon>Pseudomonadati</taxon>
        <taxon>Pseudomonadota</taxon>
        <taxon>Gammaproteobacteria</taxon>
        <taxon>SAR86 cluster</taxon>
    </lineage>
</organism>
<feature type="domain" description="Endoribonuclease YicC-like N-terminal" evidence="6">
    <location>
        <begin position="3"/>
        <end position="149"/>
    </location>
</feature>
<protein>
    <submittedName>
        <fullName evidence="8">YicC family protein</fullName>
    </submittedName>
</protein>
<evidence type="ECO:0000256" key="2">
    <source>
        <dbReference type="ARBA" id="ARBA00022722"/>
    </source>
</evidence>
<dbReference type="Proteomes" id="UP000711391">
    <property type="component" value="Unassembled WGS sequence"/>
</dbReference>
<name>A0A937I7H8_9GAMM</name>
<evidence type="ECO:0000259" key="7">
    <source>
        <dbReference type="Pfam" id="PF08340"/>
    </source>
</evidence>
<dbReference type="AlphaFoldDB" id="A0A937I7H8"/>
<proteinExistence type="inferred from homology"/>
<gene>
    <name evidence="8" type="ORF">ISQ64_02905</name>
</gene>
<dbReference type="EMBL" id="JADHQD010000012">
    <property type="protein sequence ID" value="MBL6818337.1"/>
    <property type="molecule type" value="Genomic_DNA"/>
</dbReference>
<reference evidence="8" key="1">
    <citation type="submission" date="2020-10" db="EMBL/GenBank/DDBJ databases">
        <title>Microbiome of the Black Sea water column analyzed by genome centric metagenomics.</title>
        <authorList>
            <person name="Cabello-Yeves P.J."/>
            <person name="Callieri C."/>
            <person name="Picazo A."/>
            <person name="Mehrshad M."/>
            <person name="Haro-Moreno J.M."/>
            <person name="Roda-Garcia J."/>
            <person name="Dzembekova N."/>
            <person name="Slabakova V."/>
            <person name="Slabakova N."/>
            <person name="Moncheva S."/>
            <person name="Rodriguez-Valera F."/>
        </authorList>
    </citation>
    <scope>NUCLEOTIDE SEQUENCE</scope>
    <source>
        <strain evidence="8">BS307-5m-G50</strain>
    </source>
</reference>
<keyword evidence="4" id="KW-0378">Hydrolase</keyword>
<evidence type="ECO:0000256" key="5">
    <source>
        <dbReference type="ARBA" id="ARBA00035648"/>
    </source>
</evidence>
<keyword evidence="3" id="KW-0255">Endonuclease</keyword>
<dbReference type="Pfam" id="PF03755">
    <property type="entry name" value="YicC-like_N"/>
    <property type="match status" value="1"/>
</dbReference>
<dbReference type="InterPro" id="IPR013527">
    <property type="entry name" value="YicC-like_N"/>
</dbReference>
<keyword evidence="2" id="KW-0540">Nuclease</keyword>
<evidence type="ECO:0000259" key="6">
    <source>
        <dbReference type="Pfam" id="PF03755"/>
    </source>
</evidence>
<dbReference type="InterPro" id="IPR005229">
    <property type="entry name" value="YicC/YloC-like"/>
</dbReference>
<comment type="cofactor">
    <cofactor evidence="1">
        <name>a divalent metal cation</name>
        <dbReference type="ChEBI" id="CHEBI:60240"/>
    </cofactor>
</comment>
<dbReference type="GO" id="GO:0016787">
    <property type="term" value="F:hydrolase activity"/>
    <property type="evidence" value="ECO:0007669"/>
    <property type="project" value="UniProtKB-KW"/>
</dbReference>
<evidence type="ECO:0000313" key="9">
    <source>
        <dbReference type="Proteomes" id="UP000711391"/>
    </source>
</evidence>
<dbReference type="Pfam" id="PF08340">
    <property type="entry name" value="YicC-like_C"/>
    <property type="match status" value="1"/>
</dbReference>